<accession>A0A2B4SCL7</accession>
<organism evidence="2 3">
    <name type="scientific">Stylophora pistillata</name>
    <name type="common">Smooth cauliflower coral</name>
    <dbReference type="NCBI Taxonomy" id="50429"/>
    <lineage>
        <taxon>Eukaryota</taxon>
        <taxon>Metazoa</taxon>
        <taxon>Cnidaria</taxon>
        <taxon>Anthozoa</taxon>
        <taxon>Hexacorallia</taxon>
        <taxon>Scleractinia</taxon>
        <taxon>Astrocoeniina</taxon>
        <taxon>Pocilloporidae</taxon>
        <taxon>Stylophora</taxon>
    </lineage>
</organism>
<dbReference type="Proteomes" id="UP000225706">
    <property type="component" value="Unassembled WGS sequence"/>
</dbReference>
<reference evidence="3" key="1">
    <citation type="journal article" date="2017" name="bioRxiv">
        <title>Comparative analysis of the genomes of Stylophora pistillata and Acropora digitifera provides evidence for extensive differences between species of corals.</title>
        <authorList>
            <person name="Voolstra C.R."/>
            <person name="Li Y."/>
            <person name="Liew Y.J."/>
            <person name="Baumgarten S."/>
            <person name="Zoccola D."/>
            <person name="Flot J.-F."/>
            <person name="Tambutte S."/>
            <person name="Allemand D."/>
            <person name="Aranda M."/>
        </authorList>
    </citation>
    <scope>NUCLEOTIDE SEQUENCE [LARGE SCALE GENOMIC DNA]</scope>
</reference>
<gene>
    <name evidence="2" type="ORF">AWC38_SpisGene8999</name>
</gene>
<protein>
    <submittedName>
        <fullName evidence="2">Uncharacterized protein</fullName>
    </submittedName>
</protein>
<feature type="compositionally biased region" description="Acidic residues" evidence="1">
    <location>
        <begin position="579"/>
        <end position="594"/>
    </location>
</feature>
<evidence type="ECO:0000313" key="3">
    <source>
        <dbReference type="Proteomes" id="UP000225706"/>
    </source>
</evidence>
<sequence length="669" mass="77312">MQLSSLKSITRDNVIFEEAVPNQHGHERINIKIKHAGTVGENKPEPLVIASPFRFSFGVQPSLNKSGDVVGYTLPTPLWNHKADGSGEPTQKEFAFYEALKELKHICYQYLDEAYGIDVAESIKFPLIEKEGKAPVLYPRLMYSRKSVAKQLKQSHYKLTNMKLTSLKDINKDNVIFEKPYCDRHERDRINIKARGENNPRPLVITVPFGVSVLHSTLNDKREHVGYHFISHLRMDSLSSKEVDFINTMKELKSLCYKHVDKVYGEETAEKMKFPMRCEGSTWTIYPKLMYNKAGEEIRTLFYTGSGKVMDPLFYLHKFCQVKMTIVIDCILNYDDEQVSVQINVNDVYIKPLWDDRISRLVSLSDEEEEEEEYGPEATETYWPQGDLLFNPVFKSTQGDTDEPNAGDTSERCMARAFKKIPNWMILGKNSPFRGTPIFDYEKLEEFKEKEESEAFKDDWYALELPWSEEEDLDNEEDDPEGCFCTRQTKYHTSTEFLNATAECKNTMKYIDKVRSKKEEKEEEEEEKKEKEEEEKEEEEEEEGEADQLASSADIEKLRQILKENLRQLDKEKDQEGDSKEEDQEGDSEEEDQEEVSHAGLYISNSKIPQIIIAHKETVNLLTKKQKKDLVTALQSGGDLLIHLTQRQYFGGFLSTLPTNIGVMIRSGL</sequence>
<feature type="region of interest" description="Disordered" evidence="1">
    <location>
        <begin position="567"/>
        <end position="597"/>
    </location>
</feature>
<proteinExistence type="predicted"/>
<name>A0A2B4SCL7_STYPI</name>
<comment type="caution">
    <text evidence="2">The sequence shown here is derived from an EMBL/GenBank/DDBJ whole genome shotgun (WGS) entry which is preliminary data.</text>
</comment>
<feature type="compositionally biased region" description="Acidic residues" evidence="1">
    <location>
        <begin position="521"/>
        <end position="546"/>
    </location>
</feature>
<evidence type="ECO:0000256" key="1">
    <source>
        <dbReference type="SAM" id="MobiDB-lite"/>
    </source>
</evidence>
<evidence type="ECO:0000313" key="2">
    <source>
        <dbReference type="EMBL" id="PFX26317.1"/>
    </source>
</evidence>
<dbReference type="EMBL" id="LSMT01000129">
    <property type="protein sequence ID" value="PFX26317.1"/>
    <property type="molecule type" value="Genomic_DNA"/>
</dbReference>
<dbReference type="AlphaFoldDB" id="A0A2B4SCL7"/>
<dbReference type="Pfam" id="PF10927">
    <property type="entry name" value="DUF2738"/>
    <property type="match status" value="2"/>
</dbReference>
<feature type="region of interest" description="Disordered" evidence="1">
    <location>
        <begin position="515"/>
        <end position="554"/>
    </location>
</feature>
<keyword evidence="3" id="KW-1185">Reference proteome</keyword>
<feature type="compositionally biased region" description="Basic and acidic residues" evidence="1">
    <location>
        <begin position="567"/>
        <end position="578"/>
    </location>
</feature>
<dbReference type="InterPro" id="IPR024416">
    <property type="entry name" value="DUF2738"/>
</dbReference>